<dbReference type="InterPro" id="IPR029044">
    <property type="entry name" value="Nucleotide-diphossugar_trans"/>
</dbReference>
<dbReference type="CDD" id="cd03801">
    <property type="entry name" value="GT4_PimA-like"/>
    <property type="match status" value="1"/>
</dbReference>
<dbReference type="InterPro" id="IPR001173">
    <property type="entry name" value="Glyco_trans_2-like"/>
</dbReference>
<name>A0ABQ6A7S3_9PROT</name>
<dbReference type="Proteomes" id="UP001156641">
    <property type="component" value="Unassembled WGS sequence"/>
</dbReference>
<evidence type="ECO:0000259" key="1">
    <source>
        <dbReference type="Pfam" id="PF00534"/>
    </source>
</evidence>
<dbReference type="PANTHER" id="PTHR41244:SF1">
    <property type="entry name" value="GLYCOSYLTRANSFERASE"/>
    <property type="match status" value="1"/>
</dbReference>
<organism evidence="3 4">
    <name type="scientific">Acidocella aquatica</name>
    <dbReference type="NCBI Taxonomy" id="1922313"/>
    <lineage>
        <taxon>Bacteria</taxon>
        <taxon>Pseudomonadati</taxon>
        <taxon>Pseudomonadota</taxon>
        <taxon>Alphaproteobacteria</taxon>
        <taxon>Acetobacterales</taxon>
        <taxon>Acidocellaceae</taxon>
        <taxon>Acidocella</taxon>
    </lineage>
</organism>
<dbReference type="SUPFAM" id="SSF53756">
    <property type="entry name" value="UDP-Glycosyltransferase/glycogen phosphorylase"/>
    <property type="match status" value="1"/>
</dbReference>
<dbReference type="EMBL" id="BSOS01000073">
    <property type="protein sequence ID" value="GLR67931.1"/>
    <property type="molecule type" value="Genomic_DNA"/>
</dbReference>
<accession>A0ABQ6A7S3</accession>
<dbReference type="Gene3D" id="3.90.550.10">
    <property type="entry name" value="Spore Coat Polysaccharide Biosynthesis Protein SpsA, Chain A"/>
    <property type="match status" value="1"/>
</dbReference>
<reference evidence="4" key="1">
    <citation type="journal article" date="2019" name="Int. J. Syst. Evol. Microbiol.">
        <title>The Global Catalogue of Microorganisms (GCM) 10K type strain sequencing project: providing services to taxonomists for standard genome sequencing and annotation.</title>
        <authorList>
            <consortium name="The Broad Institute Genomics Platform"/>
            <consortium name="The Broad Institute Genome Sequencing Center for Infectious Disease"/>
            <person name="Wu L."/>
            <person name="Ma J."/>
        </authorList>
    </citation>
    <scope>NUCLEOTIDE SEQUENCE [LARGE SCALE GENOMIC DNA]</scope>
    <source>
        <strain evidence="4">NBRC 112502</strain>
    </source>
</reference>
<dbReference type="Pfam" id="PF00535">
    <property type="entry name" value="Glycos_transf_2"/>
    <property type="match status" value="1"/>
</dbReference>
<proteinExistence type="predicted"/>
<dbReference type="Pfam" id="PF00534">
    <property type="entry name" value="Glycos_transf_1"/>
    <property type="match status" value="1"/>
</dbReference>
<evidence type="ECO:0000259" key="2">
    <source>
        <dbReference type="Pfam" id="PF00535"/>
    </source>
</evidence>
<dbReference type="InterPro" id="IPR032719">
    <property type="entry name" value="WbsX"/>
</dbReference>
<dbReference type="PANTHER" id="PTHR41244">
    <property type="entry name" value="RHAMNAN SYNTHESIS F"/>
    <property type="match status" value="1"/>
</dbReference>
<dbReference type="Gene3D" id="3.40.50.2000">
    <property type="entry name" value="Glycogen Phosphorylase B"/>
    <property type="match status" value="1"/>
</dbReference>
<evidence type="ECO:0008006" key="5">
    <source>
        <dbReference type="Google" id="ProtNLM"/>
    </source>
</evidence>
<keyword evidence="4" id="KW-1185">Reference proteome</keyword>
<comment type="caution">
    <text evidence="3">The sequence shown here is derived from an EMBL/GenBank/DDBJ whole genome shotgun (WGS) entry which is preliminary data.</text>
</comment>
<dbReference type="CDD" id="cd11579">
    <property type="entry name" value="Glyco_tran_WbsX"/>
    <property type="match status" value="1"/>
</dbReference>
<feature type="domain" description="Glycosyltransferase 2-like" evidence="2">
    <location>
        <begin position="956"/>
        <end position="1062"/>
    </location>
</feature>
<gene>
    <name evidence="3" type="ORF">GCM10010909_26120</name>
</gene>
<dbReference type="RefSeq" id="WP_284258734.1">
    <property type="nucleotide sequence ID" value="NZ_BSOS01000073.1"/>
</dbReference>
<evidence type="ECO:0000313" key="3">
    <source>
        <dbReference type="EMBL" id="GLR67931.1"/>
    </source>
</evidence>
<dbReference type="Pfam" id="PF14307">
    <property type="entry name" value="Glyco_tran_WbsX"/>
    <property type="match status" value="1"/>
</dbReference>
<dbReference type="SUPFAM" id="SSF53448">
    <property type="entry name" value="Nucleotide-diphospho-sugar transferases"/>
    <property type="match status" value="1"/>
</dbReference>
<dbReference type="Gene3D" id="3.20.20.80">
    <property type="entry name" value="Glycosidases"/>
    <property type="match status" value="1"/>
</dbReference>
<sequence length="1251" mass="139863">MADNLQTEIMVIRQSGLFLSPWYLSQHREAEARGEDGVSHFCQIGWRQGARPNPYFDPGWYLAQNPEIAAANVNPLLHYIAFGDAEGRDPSPYFSVRWYRETYGLAARDLCLKHYLDRRFTGQVNPVPLFDAAHYLEHNPDVAAGGADPFEHFLVFGATEGRNPSAAFDIAFYLNRYAGMLGGQNPLLHYLANRESGMFMPARPEHEGLVPAALKHATRPSPHFEELRPLPAHAKRKAKLLAYYLPQFHQIPENDAWWGKGFTDWTNLGRALPRFVGHLQPRIPRDLGYYSLDNPATLRRQIEMAKGAGLSGFVFYTYWFNRHRLLEAPLEQLLADPSLDFPFCVMWANENWTRRWDGLENEVLIAQEYLDSDDAALIACYARLFADPRYIRIQGRPLWMIYRVTLIPGATARIAKWRRMFHELHNENPLIVMAQSLGDYDPAPYGLDGAVEFPPHKLSQETERLNGTLDLLDPDFIATVHDYNAIAQTSLTMKTPDYPLIKTIVPGWDNDPRREGKGLVLHGATPDKYQAWLEKLIDQTTQKPFHGEPVLCVNAWNEWAEGAFLEPDVHFGAAFLNATGRAICERDTAEFAAGILLIGHDAQPHGAQLLLLHLARRLRRQWGIKIHLLLLGVGPLLGPYYETAEVSVAYDKTIIGNLLDKYRAAGIRTAIVNSAASARVVPWLEHRGIRATLLVHEMPQLLQEYNLEIQARLGAAAASHLVFSSSYAAATFSAAVNLQTTNSIILPQGNYQNMTFDAAARERTRRELNIEDEDFLVLGAGFAHIRKGFDLFLQLARKFTALRGGVHFVWVGDIQPVLKTYLAPEMNKLIATGRFHHIPFTERIAEYFSAADIFALTSREDPYPTVVMEALACGVPCVAFDESGGIPELLRREKAGRVAKLGDAEDFLAQMTSLLDHEKLQLLRPRLAAMAAQKFDFPAYVEKLLRLSQPGLQSVSAAVINYNYARHLPERLDSIFAQTYPLAEILLLDDASPDDSLTIAQATAEAANREIRIIANKKNAGSVFAQWRRAAREAKGEFIWLCEADDSAAPSFLSRLMEAMSGAKAPLLAFTDSRAVDETGKQVMPSYQSYYFDSGVKELAASGLWDAQAFAQRILTVRNLIPNVSAVLWRREALLAALDNLPELETWRLAGDWLLYLTLLAGQAGSVVYLAEPLNTHRRHAGGVTQRLSPKAHAAEIAAMHKIIVKTLKPGKSTQAEQAAYLARVTAQLNAAALNTTAAKPARAVARRRNV</sequence>
<protein>
    <recommendedName>
        <fullName evidence="5">Glycosyltransferase</fullName>
    </recommendedName>
</protein>
<feature type="domain" description="Glycosyl transferase family 1" evidence="1">
    <location>
        <begin position="761"/>
        <end position="920"/>
    </location>
</feature>
<dbReference type="InterPro" id="IPR001296">
    <property type="entry name" value="Glyco_trans_1"/>
</dbReference>
<evidence type="ECO:0000313" key="4">
    <source>
        <dbReference type="Proteomes" id="UP001156641"/>
    </source>
</evidence>